<dbReference type="Pfam" id="PF13406">
    <property type="entry name" value="SLT_2"/>
    <property type="match status" value="1"/>
</dbReference>
<dbReference type="Gene3D" id="1.10.530.10">
    <property type="match status" value="1"/>
</dbReference>
<dbReference type="AlphaFoldDB" id="A0A4Q5MZ66"/>
<dbReference type="OrthoDB" id="9796191at2"/>
<dbReference type="InterPro" id="IPR051794">
    <property type="entry name" value="PG_Endopeptidase_C40"/>
</dbReference>
<dbReference type="SUPFAM" id="SSF53955">
    <property type="entry name" value="Lysozyme-like"/>
    <property type="match status" value="1"/>
</dbReference>
<comment type="caution">
    <text evidence="6">The sequence shown here is derived from an EMBL/GenBank/DDBJ whole genome shotgun (WGS) entry which is preliminary data.</text>
</comment>
<dbReference type="Gene3D" id="3.90.1720.10">
    <property type="entry name" value="endopeptidase domain like (from Nostoc punctiforme)"/>
    <property type="match status" value="1"/>
</dbReference>
<dbReference type="PANTHER" id="PTHR47359:SF3">
    <property type="entry name" value="NLP_P60 DOMAIN-CONTAINING PROTEIN-RELATED"/>
    <property type="match status" value="1"/>
</dbReference>
<dbReference type="Pfam" id="PF00877">
    <property type="entry name" value="NLPC_P60"/>
    <property type="match status" value="1"/>
</dbReference>
<dbReference type="Proteomes" id="UP000293764">
    <property type="component" value="Unassembled WGS sequence"/>
</dbReference>
<keyword evidence="7" id="KW-1185">Reference proteome</keyword>
<dbReference type="InterPro" id="IPR031304">
    <property type="entry name" value="SLT_2"/>
</dbReference>
<evidence type="ECO:0000256" key="4">
    <source>
        <dbReference type="ARBA" id="ARBA00022807"/>
    </source>
</evidence>
<gene>
    <name evidence="6" type="ORF">EUA98_10855</name>
</gene>
<dbReference type="InterPro" id="IPR023346">
    <property type="entry name" value="Lysozyme-like_dom_sf"/>
</dbReference>
<accession>A0A4Q5MZ66</accession>
<dbReference type="GO" id="GO:0008234">
    <property type="term" value="F:cysteine-type peptidase activity"/>
    <property type="evidence" value="ECO:0007669"/>
    <property type="project" value="UniProtKB-KW"/>
</dbReference>
<reference evidence="6 7" key="1">
    <citation type="submission" date="2019-01" db="EMBL/GenBank/DDBJ databases">
        <title>Novel species of Cellulomonas.</title>
        <authorList>
            <person name="Liu Q."/>
            <person name="Xin Y.-H."/>
        </authorList>
    </citation>
    <scope>NUCLEOTIDE SEQUENCE [LARGE SCALE GENOMIC DNA]</scope>
    <source>
        <strain evidence="6 7">HLT2-17</strain>
    </source>
</reference>
<evidence type="ECO:0000313" key="6">
    <source>
        <dbReference type="EMBL" id="RYV50999.1"/>
    </source>
</evidence>
<name>A0A4Q5MZ66_9MICO</name>
<dbReference type="SUPFAM" id="SSF54001">
    <property type="entry name" value="Cysteine proteinases"/>
    <property type="match status" value="1"/>
</dbReference>
<evidence type="ECO:0000256" key="2">
    <source>
        <dbReference type="ARBA" id="ARBA00022670"/>
    </source>
</evidence>
<dbReference type="CDD" id="cd13399">
    <property type="entry name" value="Slt35-like"/>
    <property type="match status" value="1"/>
</dbReference>
<dbReference type="RefSeq" id="WP_130102704.1">
    <property type="nucleotide sequence ID" value="NZ_SDWW01000023.1"/>
</dbReference>
<proteinExistence type="inferred from homology"/>
<keyword evidence="3" id="KW-0378">Hydrolase</keyword>
<evidence type="ECO:0000256" key="3">
    <source>
        <dbReference type="ARBA" id="ARBA00022801"/>
    </source>
</evidence>
<keyword evidence="2" id="KW-0645">Protease</keyword>
<dbReference type="GO" id="GO:0006508">
    <property type="term" value="P:proteolysis"/>
    <property type="evidence" value="ECO:0007669"/>
    <property type="project" value="UniProtKB-KW"/>
</dbReference>
<comment type="similarity">
    <text evidence="1">Belongs to the peptidase C40 family.</text>
</comment>
<dbReference type="PANTHER" id="PTHR47359">
    <property type="entry name" value="PEPTIDOGLYCAN DL-ENDOPEPTIDASE CWLO"/>
    <property type="match status" value="1"/>
</dbReference>
<dbReference type="InterPro" id="IPR000064">
    <property type="entry name" value="NLP_P60_dom"/>
</dbReference>
<evidence type="ECO:0000313" key="7">
    <source>
        <dbReference type="Proteomes" id="UP000293764"/>
    </source>
</evidence>
<protein>
    <recommendedName>
        <fullName evidence="5">NlpC/P60 domain-containing protein</fullName>
    </recommendedName>
</protein>
<evidence type="ECO:0000256" key="1">
    <source>
        <dbReference type="ARBA" id="ARBA00007074"/>
    </source>
</evidence>
<keyword evidence="4" id="KW-0788">Thiol protease</keyword>
<evidence type="ECO:0000259" key="5">
    <source>
        <dbReference type="PROSITE" id="PS51935"/>
    </source>
</evidence>
<feature type="domain" description="NlpC/P60" evidence="5">
    <location>
        <begin position="231"/>
        <end position="359"/>
    </location>
</feature>
<sequence length="363" mass="37781">MKMAVIWAAAVLCLPVMLMLMGAAAIVSTVSGGAVQALCVVPDEASAESVVIADGDPAGEGGLGFELPAPATPRLASLRNPAATIPDDVKAHYLAAADRYQLPWTLLAGVGMEETAHGRTRATSSAGAQGLMQFMPATWARYGVDGSGDGRADIRDDADSVMSAANYLTASGVTAGIAGVRRALFAYNHADWYVNDVLYYAAAYGGGVVAGDPSDCGIGGQGNPALPPLPNQQIATVFAFATAQLGEPYVYGANGPTSWDCSSFTRAAFAQIGVTLPRTAAAQQNWVAQGHGYQVSLGQERPGDLIFTDSYLGPNRVGHVMIVFDPAARLTIEAGGSRVGHYDYGHWTEHNLFSIWRVGAGVT</sequence>
<dbReference type="EMBL" id="SDWW01000023">
    <property type="protein sequence ID" value="RYV50999.1"/>
    <property type="molecule type" value="Genomic_DNA"/>
</dbReference>
<dbReference type="InterPro" id="IPR038765">
    <property type="entry name" value="Papain-like_cys_pep_sf"/>
</dbReference>
<organism evidence="6 7">
    <name type="scientific">Pengzhenrongella frigida</name>
    <dbReference type="NCBI Taxonomy" id="1259133"/>
    <lineage>
        <taxon>Bacteria</taxon>
        <taxon>Bacillati</taxon>
        <taxon>Actinomycetota</taxon>
        <taxon>Actinomycetes</taxon>
        <taxon>Micrococcales</taxon>
        <taxon>Pengzhenrongella</taxon>
    </lineage>
</organism>
<dbReference type="PROSITE" id="PS51935">
    <property type="entry name" value="NLPC_P60"/>
    <property type="match status" value="1"/>
</dbReference>